<evidence type="ECO:0000313" key="3">
    <source>
        <dbReference type="Proteomes" id="UP000034448"/>
    </source>
</evidence>
<dbReference type="SUPFAM" id="SSF53098">
    <property type="entry name" value="Ribonuclease H-like"/>
    <property type="match status" value="1"/>
</dbReference>
<dbReference type="AlphaFoldDB" id="A0A0G0HS83"/>
<comment type="caution">
    <text evidence="2">The sequence shown here is derived from an EMBL/GenBank/DDBJ whole genome shotgun (WGS) entry which is preliminary data.</text>
</comment>
<dbReference type="Proteomes" id="UP000034448">
    <property type="component" value="Unassembled WGS sequence"/>
</dbReference>
<proteinExistence type="predicted"/>
<dbReference type="FunFam" id="3.30.420.10:FF:000045">
    <property type="entry name" value="3'-5' exonuclease DinG"/>
    <property type="match status" value="1"/>
</dbReference>
<dbReference type="SUPFAM" id="SSF82771">
    <property type="entry name" value="GIY-YIG endonuclease"/>
    <property type="match status" value="1"/>
</dbReference>
<dbReference type="InterPro" id="IPR012337">
    <property type="entry name" value="RNaseH-like_sf"/>
</dbReference>
<dbReference type="InterPro" id="IPR035901">
    <property type="entry name" value="GIY-YIG_endonuc_sf"/>
</dbReference>
<reference evidence="2 3" key="1">
    <citation type="journal article" date="2015" name="Nature">
        <title>rRNA introns, odd ribosomes, and small enigmatic genomes across a large radiation of phyla.</title>
        <authorList>
            <person name="Brown C.T."/>
            <person name="Hug L.A."/>
            <person name="Thomas B.C."/>
            <person name="Sharon I."/>
            <person name="Castelle C.J."/>
            <person name="Singh A."/>
            <person name="Wilkins M.J."/>
            <person name="Williams K.H."/>
            <person name="Banfield J.F."/>
        </authorList>
    </citation>
    <scope>NUCLEOTIDE SEQUENCE [LARGE SCALE GENOMIC DNA]</scope>
</reference>
<dbReference type="Gene3D" id="3.40.1440.10">
    <property type="entry name" value="GIY-YIG endonuclease"/>
    <property type="match status" value="1"/>
</dbReference>
<dbReference type="Gene3D" id="3.30.420.10">
    <property type="entry name" value="Ribonuclease H-like superfamily/Ribonuclease H"/>
    <property type="match status" value="1"/>
</dbReference>
<accession>A0A0G0HS83</accession>
<dbReference type="InterPro" id="IPR013520">
    <property type="entry name" value="Ribonucl_H"/>
</dbReference>
<dbReference type="InterPro" id="IPR036397">
    <property type="entry name" value="RNaseH_sf"/>
</dbReference>
<dbReference type="CDD" id="cd06127">
    <property type="entry name" value="DEDDh"/>
    <property type="match status" value="1"/>
</dbReference>
<gene>
    <name evidence="2" type="ORF">US28_C0027G0011</name>
</gene>
<dbReference type="GO" id="GO:0006289">
    <property type="term" value="P:nucleotide-excision repair"/>
    <property type="evidence" value="ECO:0007669"/>
    <property type="project" value="InterPro"/>
</dbReference>
<dbReference type="CDD" id="cd10434">
    <property type="entry name" value="GIY-YIG_UvrC_Cho"/>
    <property type="match status" value="1"/>
</dbReference>
<dbReference type="PANTHER" id="PTHR30231:SF37">
    <property type="entry name" value="EXODEOXYRIBONUCLEASE 10"/>
    <property type="match status" value="1"/>
</dbReference>
<feature type="domain" description="GIY-YIG" evidence="1">
    <location>
        <begin position="201"/>
        <end position="279"/>
    </location>
</feature>
<dbReference type="InterPro" id="IPR006054">
    <property type="entry name" value="DnaQ"/>
</dbReference>
<evidence type="ECO:0000259" key="1">
    <source>
        <dbReference type="PROSITE" id="PS50164"/>
    </source>
</evidence>
<dbReference type="Pfam" id="PF01541">
    <property type="entry name" value="GIY-YIG"/>
    <property type="match status" value="1"/>
</dbReference>
<dbReference type="GO" id="GO:0008408">
    <property type="term" value="F:3'-5' exonuclease activity"/>
    <property type="evidence" value="ECO:0007669"/>
    <property type="project" value="TreeGrafter"/>
</dbReference>
<dbReference type="SMART" id="SM00465">
    <property type="entry name" value="GIYc"/>
    <property type="match status" value="1"/>
</dbReference>
<dbReference type="NCBIfam" id="TIGR00573">
    <property type="entry name" value="dnaq"/>
    <property type="match status" value="1"/>
</dbReference>
<dbReference type="InterPro" id="IPR000305">
    <property type="entry name" value="GIY-YIG_endonuc"/>
</dbReference>
<dbReference type="GO" id="GO:0003677">
    <property type="term" value="F:DNA binding"/>
    <property type="evidence" value="ECO:0007669"/>
    <property type="project" value="InterPro"/>
</dbReference>
<dbReference type="Pfam" id="PF00929">
    <property type="entry name" value="RNase_T"/>
    <property type="match status" value="1"/>
</dbReference>
<dbReference type="GO" id="GO:0005829">
    <property type="term" value="C:cytosol"/>
    <property type="evidence" value="ECO:0007669"/>
    <property type="project" value="TreeGrafter"/>
</dbReference>
<sequence length="472" mass="54431">MDDLPKKLAFVDIETTGCRISDRIIEIGILRVENHKLIESYQTLLNPQCHIPEEIVELTGITPSQLEAAPTFYEVKKDIYSLLEDCIFVAHNVRFDLSFLKNEFKRWEISFSPKQICTVKLSRALYPEHRHHNLDSIIERFKFKVKNRHRAFDDAKVLWDFYSHLTKKLPKETLLLNLKKAMKRPSIPIKISEDILDSLPKSPGVYIFYGENRAPLYVGKSINIKDRVMSHFSSDHLSSKELKIAQLITNIETIQTFGELGALLLESTLVKKLQPLYNSKLRLSRKLLLLKVKDNPQGYKTIALESVDRINPADLDSIVGVFRSKKQAKDTLLIICKNFNLCEKLLSLENTKGECFGYRLGNCHGACKGKEKTIKYNLRFIEAFTRSRLKPWPFNGPIIIKEGDEGFLLNNWCLIGKVTMDGLEQEEYINFDLDTYKILSSYLNSQKKLTNIESPPNIKLKYLNSNLITNPF</sequence>
<dbReference type="PANTHER" id="PTHR30231">
    <property type="entry name" value="DNA POLYMERASE III SUBUNIT EPSILON"/>
    <property type="match status" value="1"/>
</dbReference>
<dbReference type="PATRIC" id="fig|1618417.4.peg.931"/>
<dbReference type="GO" id="GO:0003887">
    <property type="term" value="F:DNA-directed DNA polymerase activity"/>
    <property type="evidence" value="ECO:0007669"/>
    <property type="project" value="InterPro"/>
</dbReference>
<dbReference type="GO" id="GO:0045004">
    <property type="term" value="P:DNA replication proofreading"/>
    <property type="evidence" value="ECO:0007669"/>
    <property type="project" value="TreeGrafter"/>
</dbReference>
<dbReference type="EMBL" id="LBSJ01000027">
    <property type="protein sequence ID" value="KKQ14899.1"/>
    <property type="molecule type" value="Genomic_DNA"/>
</dbReference>
<dbReference type="PROSITE" id="PS50164">
    <property type="entry name" value="GIY_YIG"/>
    <property type="match status" value="1"/>
</dbReference>
<dbReference type="InterPro" id="IPR047296">
    <property type="entry name" value="GIY-YIG_UvrC_Cho"/>
</dbReference>
<evidence type="ECO:0000313" key="2">
    <source>
        <dbReference type="EMBL" id="KKQ14899.1"/>
    </source>
</evidence>
<protein>
    <submittedName>
        <fullName evidence="2">Polymerase III, epsilon subunit protein</fullName>
    </submittedName>
</protein>
<organism evidence="2 3">
    <name type="scientific">Candidatus Daviesbacteria bacterium GW2011_GWA1_36_8</name>
    <dbReference type="NCBI Taxonomy" id="1618417"/>
    <lineage>
        <taxon>Bacteria</taxon>
        <taxon>Candidatus Daviesiibacteriota</taxon>
    </lineage>
</organism>
<name>A0A0G0HS83_9BACT</name>
<dbReference type="SMART" id="SM00479">
    <property type="entry name" value="EXOIII"/>
    <property type="match status" value="1"/>
</dbReference>